<accession>V4LFI5</accession>
<evidence type="ECO:0000256" key="2">
    <source>
        <dbReference type="ARBA" id="ARBA00005581"/>
    </source>
</evidence>
<feature type="chain" id="PRO_5025099674" description="S-protein homolog" evidence="6">
    <location>
        <begin position="22"/>
        <end position="153"/>
    </location>
</feature>
<dbReference type="OMA" id="MWARITL"/>
<dbReference type="Pfam" id="PF05938">
    <property type="entry name" value="Self-incomp_S1"/>
    <property type="match status" value="1"/>
</dbReference>
<dbReference type="Gramene" id="ESQ41177">
    <property type="protein sequence ID" value="ESQ41177"/>
    <property type="gene ID" value="EUTSA_v10015241mg"/>
</dbReference>
<sequence length="153" mass="17880">MKKAQEVYVVVIFLLIPLALSQEETIVATNWAFLKTTVVINNRLGGGLKLILHCKSKNHDLGVKTLAPDSSWSFSFRPNIFGTTLFFCHFQWAQESHWFDIYDDYRDGVRKGNPCIDCTWNIDQNKPCRFNQKTNVFDLCYDWNKISFGYYYS</sequence>
<evidence type="ECO:0000256" key="5">
    <source>
        <dbReference type="ARBA" id="ARBA00022729"/>
    </source>
</evidence>
<comment type="subcellular location">
    <subcellularLocation>
        <location evidence="1 6">Secreted</location>
    </subcellularLocation>
</comment>
<dbReference type="PANTHER" id="PTHR31232:SF43">
    <property type="entry name" value="S-PROTEIN HOMOLOG 29-RELATED"/>
    <property type="match status" value="1"/>
</dbReference>
<dbReference type="AlphaFoldDB" id="V4LFI5"/>
<keyword evidence="8" id="KW-1185">Reference proteome</keyword>
<keyword evidence="3 6" id="KW-0713">Self-incompatibility</keyword>
<feature type="signal peptide" evidence="6">
    <location>
        <begin position="1"/>
        <end position="21"/>
    </location>
</feature>
<organism evidence="7 8">
    <name type="scientific">Eutrema salsugineum</name>
    <name type="common">Saltwater cress</name>
    <name type="synonym">Sisymbrium salsugineum</name>
    <dbReference type="NCBI Taxonomy" id="72664"/>
    <lineage>
        <taxon>Eukaryota</taxon>
        <taxon>Viridiplantae</taxon>
        <taxon>Streptophyta</taxon>
        <taxon>Embryophyta</taxon>
        <taxon>Tracheophyta</taxon>
        <taxon>Spermatophyta</taxon>
        <taxon>Magnoliopsida</taxon>
        <taxon>eudicotyledons</taxon>
        <taxon>Gunneridae</taxon>
        <taxon>Pentapetalae</taxon>
        <taxon>rosids</taxon>
        <taxon>malvids</taxon>
        <taxon>Brassicales</taxon>
        <taxon>Brassicaceae</taxon>
        <taxon>Eutremeae</taxon>
        <taxon>Eutrema</taxon>
    </lineage>
</organism>
<keyword evidence="5 6" id="KW-0732">Signal</keyword>
<dbReference type="eggNOG" id="ENOG502S7CQ">
    <property type="taxonomic scope" value="Eukaryota"/>
</dbReference>
<evidence type="ECO:0000256" key="4">
    <source>
        <dbReference type="ARBA" id="ARBA00022525"/>
    </source>
</evidence>
<dbReference type="STRING" id="72664.V4LFI5"/>
<name>V4LFI5_EUTSA</name>
<dbReference type="GO" id="GO:0005576">
    <property type="term" value="C:extracellular region"/>
    <property type="evidence" value="ECO:0007669"/>
    <property type="project" value="UniProtKB-SubCell"/>
</dbReference>
<keyword evidence="4 6" id="KW-0964">Secreted</keyword>
<dbReference type="EMBL" id="KI517464">
    <property type="protein sequence ID" value="ESQ41177.1"/>
    <property type="molecule type" value="Genomic_DNA"/>
</dbReference>
<dbReference type="PANTHER" id="PTHR31232">
    <property type="match status" value="1"/>
</dbReference>
<evidence type="ECO:0000313" key="8">
    <source>
        <dbReference type="Proteomes" id="UP000030689"/>
    </source>
</evidence>
<comment type="similarity">
    <text evidence="2 6">Belongs to the plant self-incompatibility (S1) protein family.</text>
</comment>
<gene>
    <name evidence="7" type="ORF">EUTSA_v10015241mg</name>
</gene>
<evidence type="ECO:0000256" key="1">
    <source>
        <dbReference type="ARBA" id="ARBA00004613"/>
    </source>
</evidence>
<dbReference type="GO" id="GO:0060320">
    <property type="term" value="P:rejection of self pollen"/>
    <property type="evidence" value="ECO:0007669"/>
    <property type="project" value="UniProtKB-KW"/>
</dbReference>
<evidence type="ECO:0000313" key="7">
    <source>
        <dbReference type="EMBL" id="ESQ41177.1"/>
    </source>
</evidence>
<dbReference type="KEGG" id="eus:EUTSA_v10015241mg"/>
<reference evidence="7 8" key="1">
    <citation type="journal article" date="2013" name="Front. Plant Sci.">
        <title>The Reference Genome of the Halophytic Plant Eutrema salsugineum.</title>
        <authorList>
            <person name="Yang R."/>
            <person name="Jarvis D.E."/>
            <person name="Chen H."/>
            <person name="Beilstein M.A."/>
            <person name="Grimwood J."/>
            <person name="Jenkins J."/>
            <person name="Shu S."/>
            <person name="Prochnik S."/>
            <person name="Xin M."/>
            <person name="Ma C."/>
            <person name="Schmutz J."/>
            <person name="Wing R.A."/>
            <person name="Mitchell-Olds T."/>
            <person name="Schumaker K.S."/>
            <person name="Wang X."/>
        </authorList>
    </citation>
    <scope>NUCLEOTIDE SEQUENCE [LARGE SCALE GENOMIC DNA]</scope>
</reference>
<protein>
    <recommendedName>
        <fullName evidence="6">S-protein homolog</fullName>
    </recommendedName>
</protein>
<proteinExistence type="inferred from homology"/>
<dbReference type="Proteomes" id="UP000030689">
    <property type="component" value="Unassembled WGS sequence"/>
</dbReference>
<evidence type="ECO:0000256" key="3">
    <source>
        <dbReference type="ARBA" id="ARBA00022471"/>
    </source>
</evidence>
<dbReference type="InterPro" id="IPR010264">
    <property type="entry name" value="Self-incomp_S1"/>
</dbReference>
<evidence type="ECO:0000256" key="6">
    <source>
        <dbReference type="RuleBase" id="RU367044"/>
    </source>
</evidence>